<accession>A0ABY7MV83</accession>
<dbReference type="Pfam" id="PF08273">
    <property type="entry name" value="Zn_Ribbon_Prim"/>
    <property type="match status" value="1"/>
</dbReference>
<dbReference type="Gene3D" id="3.90.580.10">
    <property type="entry name" value="Zinc finger, CHC2-type domain"/>
    <property type="match status" value="1"/>
</dbReference>
<dbReference type="InterPro" id="IPR036977">
    <property type="entry name" value="DNA_primase_Znf_CHC2"/>
</dbReference>
<dbReference type="SUPFAM" id="SSF57783">
    <property type="entry name" value="Zinc beta-ribbon"/>
    <property type="match status" value="1"/>
</dbReference>
<reference evidence="8" key="1">
    <citation type="submission" date="2021-12" db="EMBL/GenBank/DDBJ databases">
        <title>Bradyrhizobium xenonodulans sp. nov.</title>
        <authorList>
            <person name="Claassens R."/>
            <person name="Venter S.N."/>
            <person name="Beukes C.W."/>
            <person name="Stepkowski T."/>
            <person name="Steenkamp E.T."/>
        </authorList>
    </citation>
    <scope>NUCLEOTIDE SEQUENCE</scope>
    <source>
        <strain evidence="8">14AB</strain>
    </source>
</reference>
<dbReference type="EMBL" id="CP089391">
    <property type="protein sequence ID" value="WBL82305.1"/>
    <property type="molecule type" value="Genomic_DNA"/>
</dbReference>
<evidence type="ECO:0000256" key="2">
    <source>
        <dbReference type="ARBA" id="ARBA00022515"/>
    </source>
</evidence>
<dbReference type="InterPro" id="IPR013237">
    <property type="entry name" value="Phage_T7_Gp4_N"/>
</dbReference>
<dbReference type="Proteomes" id="UP001179614">
    <property type="component" value="Chromosome"/>
</dbReference>
<keyword evidence="1" id="KW-0240">DNA-directed RNA polymerase</keyword>
<organism evidence="8 9">
    <name type="scientific">Bradyrhizobium xenonodulans</name>
    <dbReference type="NCBI Taxonomy" id="2736875"/>
    <lineage>
        <taxon>Bacteria</taxon>
        <taxon>Pseudomonadati</taxon>
        <taxon>Pseudomonadota</taxon>
        <taxon>Alphaproteobacteria</taxon>
        <taxon>Hyphomicrobiales</taxon>
        <taxon>Nitrobacteraceae</taxon>
        <taxon>Bradyrhizobium</taxon>
    </lineage>
</organism>
<evidence type="ECO:0000313" key="8">
    <source>
        <dbReference type="EMBL" id="WBL82305.1"/>
    </source>
</evidence>
<dbReference type="InterPro" id="IPR055570">
    <property type="entry name" value="DUF7146"/>
</dbReference>
<keyword evidence="4" id="KW-0548">Nucleotidyltransferase</keyword>
<keyword evidence="9" id="KW-1185">Reference proteome</keyword>
<dbReference type="SMART" id="SM00778">
    <property type="entry name" value="Prim_Zn_Ribbon"/>
    <property type="match status" value="1"/>
</dbReference>
<evidence type="ECO:0000256" key="6">
    <source>
        <dbReference type="ARBA" id="ARBA00023163"/>
    </source>
</evidence>
<proteinExistence type="predicted"/>
<evidence type="ECO:0000259" key="7">
    <source>
        <dbReference type="SMART" id="SM00778"/>
    </source>
</evidence>
<keyword evidence="3" id="KW-0808">Transferase</keyword>
<keyword evidence="6" id="KW-0804">Transcription</keyword>
<keyword evidence="5" id="KW-0235">DNA replication</keyword>
<evidence type="ECO:0000256" key="3">
    <source>
        <dbReference type="ARBA" id="ARBA00022679"/>
    </source>
</evidence>
<evidence type="ECO:0000256" key="4">
    <source>
        <dbReference type="ARBA" id="ARBA00022695"/>
    </source>
</evidence>
<sequence>MVMTTPLHERARGRWQTILPALGMDRRFLKRKNGPCPMCGGKDRWRFTDIEGKGTWWCNRCQGGNGVALALKFTKLSFRDVAAHIERVLGDAPIDTARRQRSDQENRAALNALWCSGRAVIPGDPVDLWITGRGLRLDSYPRALRTCQRARHSGPPVTWHPAMLAMVTDPAGKASTIHKTYITTGGKKAAVDRVRMFCPGSRPPGGAVRLTPPAPVLGIAEGIETAIACTMLFDVPTWSALDAGGVERFEPPVGTERLVIFGDHDANGTGQRAAYALASRMAGRVEIDVRLPPETGTDWNDVLLG</sequence>
<feature type="domain" description="DNA primase/helicase Gp4 N-terminal Bacteriophage T7-like" evidence="7">
    <location>
        <begin position="31"/>
        <end position="67"/>
    </location>
</feature>
<keyword evidence="2" id="KW-0639">Primosome</keyword>
<dbReference type="Pfam" id="PF23639">
    <property type="entry name" value="DUF7146"/>
    <property type="match status" value="1"/>
</dbReference>
<protein>
    <submittedName>
        <fullName evidence="8">Toprim domain-containing protein</fullName>
    </submittedName>
</protein>
<dbReference type="RefSeq" id="WP_270172096.1">
    <property type="nucleotide sequence ID" value="NZ_CP089391.1"/>
</dbReference>
<name>A0ABY7MV83_9BRAD</name>
<dbReference type="InterPro" id="IPR006171">
    <property type="entry name" value="TOPRIM_dom"/>
</dbReference>
<evidence type="ECO:0000256" key="1">
    <source>
        <dbReference type="ARBA" id="ARBA00022478"/>
    </source>
</evidence>
<evidence type="ECO:0000256" key="5">
    <source>
        <dbReference type="ARBA" id="ARBA00022705"/>
    </source>
</evidence>
<gene>
    <name evidence="8" type="ORF">I3J27_18405</name>
</gene>
<dbReference type="Pfam" id="PF13362">
    <property type="entry name" value="Toprim_3"/>
    <property type="match status" value="1"/>
</dbReference>
<evidence type="ECO:0000313" key="9">
    <source>
        <dbReference type="Proteomes" id="UP001179614"/>
    </source>
</evidence>